<feature type="coiled-coil region" evidence="1">
    <location>
        <begin position="39"/>
        <end position="95"/>
    </location>
</feature>
<evidence type="ECO:0000313" key="2">
    <source>
        <dbReference type="EMBL" id="CAJ0893963.1"/>
    </source>
</evidence>
<reference evidence="2 3" key="1">
    <citation type="submission" date="2023-07" db="EMBL/GenBank/DDBJ databases">
        <authorList>
            <person name="Peeters C."/>
        </authorList>
    </citation>
    <scope>NUCLEOTIDE SEQUENCE [LARGE SCALE GENOMIC DNA]</scope>
    <source>
        <strain evidence="2 3">R-77569</strain>
    </source>
</reference>
<sequence length="387" mass="42544">MNTNQTDFFPVAARLALELECLLLSCKDTAAVSKWWDSAHEALQQFRGASQALERAQADAGPFWHAVVSKSAPVIDKAIRRLDVAEEYADKCRENYPDVTVVPLYTHPSLPAAQGLSDDEITQVWLDHGGSLNGNNFRSFARAILSRAATVAEPSKIEPMRYDALEKAASEARAHIESECEKIGVGKAAQQQAEPESVIKRQAQKIGELIADRDSWIEAHARLYRLYHDQSPRAGEEIHVNVEGGDVYTLPLQLSGMDKPRFVVHVPCSPQAEPGADERAAWDAFLAAKSYPGQWREQSAFYAGYRAAQSGQRSGVAEDANLLRDAAEKGLDINQQPQLGCVEVWAGKGDDALVFREYYSGHADREAATKCALKRALAAPTQQQEGE</sequence>
<dbReference type="EMBL" id="CAUDKV010000024">
    <property type="protein sequence ID" value="CAJ0893963.1"/>
    <property type="molecule type" value="Genomic_DNA"/>
</dbReference>
<proteinExistence type="predicted"/>
<keyword evidence="1" id="KW-0175">Coiled coil</keyword>
<dbReference type="Proteomes" id="UP001190452">
    <property type="component" value="Unassembled WGS sequence"/>
</dbReference>
<keyword evidence="3" id="KW-1185">Reference proteome</keyword>
<dbReference type="RefSeq" id="WP_316897139.1">
    <property type="nucleotide sequence ID" value="NZ_CAUDKV010000024.1"/>
</dbReference>
<accession>A0ABN9KFW0</accession>
<evidence type="ECO:0000313" key="3">
    <source>
        <dbReference type="Proteomes" id="UP001190452"/>
    </source>
</evidence>
<protein>
    <submittedName>
        <fullName evidence="2">Uncharacterized protein</fullName>
    </submittedName>
</protein>
<gene>
    <name evidence="2" type="ORF">R77569_04358</name>
</gene>
<comment type="caution">
    <text evidence="2">The sequence shown here is derived from an EMBL/GenBank/DDBJ whole genome shotgun (WGS) entry which is preliminary data.</text>
</comment>
<name>A0ABN9KFW0_9RALS</name>
<organism evidence="2 3">
    <name type="scientific">Ralstonia mannitolilytica</name>
    <dbReference type="NCBI Taxonomy" id="105219"/>
    <lineage>
        <taxon>Bacteria</taxon>
        <taxon>Pseudomonadati</taxon>
        <taxon>Pseudomonadota</taxon>
        <taxon>Betaproteobacteria</taxon>
        <taxon>Burkholderiales</taxon>
        <taxon>Burkholderiaceae</taxon>
        <taxon>Ralstonia</taxon>
    </lineage>
</organism>
<evidence type="ECO:0000256" key="1">
    <source>
        <dbReference type="SAM" id="Coils"/>
    </source>
</evidence>